<sequence>MSGNPKKQNPKVEDLAQYGKTLRMPKEAVKKQKKIVMGILKEEFGTLGLIPFFFNVMKERRRIKNESPEAMKKIYTLGKETRTEFLMFSSMFRVLSRRMGRENAWATRPFTSSSTEECR</sequence>
<accession>A0A7G9Z1Z8</accession>
<organism evidence="1">
    <name type="scientific">Candidatus Methanophaga sp. ANME-1 ERB7</name>
    <dbReference type="NCBI Taxonomy" id="2759913"/>
    <lineage>
        <taxon>Archaea</taxon>
        <taxon>Methanobacteriati</taxon>
        <taxon>Methanobacteriota</taxon>
        <taxon>Stenosarchaea group</taxon>
        <taxon>Methanomicrobia</taxon>
        <taxon>Candidatus Methanophagales</taxon>
        <taxon>Candidatus Methanophagaceae</taxon>
        <taxon>Candidatus Methanophaga</taxon>
    </lineage>
</organism>
<dbReference type="AlphaFoldDB" id="A0A7G9Z1Z8"/>
<gene>
    <name evidence="1" type="ORF">FGBIHFOD_00022</name>
</gene>
<protein>
    <submittedName>
        <fullName evidence="1">Uncharacterized protein</fullName>
    </submittedName>
</protein>
<proteinExistence type="predicted"/>
<reference evidence="1" key="1">
    <citation type="submission" date="2020-06" db="EMBL/GenBank/DDBJ databases">
        <title>Unique genomic features of the anaerobic methanotrophic archaea.</title>
        <authorList>
            <person name="Chadwick G.L."/>
            <person name="Skennerton C.T."/>
            <person name="Laso-Perez R."/>
            <person name="Leu A.O."/>
            <person name="Speth D.R."/>
            <person name="Yu H."/>
            <person name="Morgan-Lang C."/>
            <person name="Hatzenpichler R."/>
            <person name="Goudeau D."/>
            <person name="Malmstrom R."/>
            <person name="Brazelton W.J."/>
            <person name="Woyke T."/>
            <person name="Hallam S.J."/>
            <person name="Tyson G.W."/>
            <person name="Wegener G."/>
            <person name="Boetius A."/>
            <person name="Orphan V."/>
        </authorList>
    </citation>
    <scope>NUCLEOTIDE SEQUENCE</scope>
</reference>
<evidence type="ECO:0000313" key="1">
    <source>
        <dbReference type="EMBL" id="QNO54282.1"/>
    </source>
</evidence>
<dbReference type="EMBL" id="MT631574">
    <property type="protein sequence ID" value="QNO54282.1"/>
    <property type="molecule type" value="Genomic_DNA"/>
</dbReference>
<name>A0A7G9Z1Z8_9EURY</name>